<dbReference type="InterPro" id="IPR036249">
    <property type="entry name" value="Thioredoxin-like_sf"/>
</dbReference>
<evidence type="ECO:0000313" key="12">
    <source>
        <dbReference type="Proteomes" id="UP000268016"/>
    </source>
</evidence>
<dbReference type="GO" id="GO:0045454">
    <property type="term" value="P:cell redox homeostasis"/>
    <property type="evidence" value="ECO:0007669"/>
    <property type="project" value="TreeGrafter"/>
</dbReference>
<evidence type="ECO:0000256" key="7">
    <source>
        <dbReference type="ARBA" id="ARBA00023284"/>
    </source>
</evidence>
<dbReference type="InterPro" id="IPR013766">
    <property type="entry name" value="Thioredoxin_domain"/>
</dbReference>
<keyword evidence="4" id="KW-0575">Peroxidase</keyword>
<keyword evidence="7" id="KW-0676">Redox-active center</keyword>
<keyword evidence="5" id="KW-0049">Antioxidant</keyword>
<dbReference type="GO" id="GO:0008379">
    <property type="term" value="F:thioredoxin peroxidase activity"/>
    <property type="evidence" value="ECO:0007669"/>
    <property type="project" value="TreeGrafter"/>
</dbReference>
<comment type="caution">
    <text evidence="11">The sequence shown here is derived from an EMBL/GenBank/DDBJ whole genome shotgun (WGS) entry which is preliminary data.</text>
</comment>
<dbReference type="EC" id="1.11.1.26" evidence="2"/>
<evidence type="ECO:0000259" key="10">
    <source>
        <dbReference type="PROSITE" id="PS51352"/>
    </source>
</evidence>
<dbReference type="Proteomes" id="UP000268016">
    <property type="component" value="Unassembled WGS sequence"/>
</dbReference>
<dbReference type="AlphaFoldDB" id="A0A3N2QMA2"/>
<dbReference type="InterPro" id="IPR050217">
    <property type="entry name" value="Peroxiredoxin"/>
</dbReference>
<dbReference type="GO" id="GO:0042744">
    <property type="term" value="P:hydrogen peroxide catabolic process"/>
    <property type="evidence" value="ECO:0007669"/>
    <property type="project" value="TreeGrafter"/>
</dbReference>
<evidence type="ECO:0000256" key="3">
    <source>
        <dbReference type="ARBA" id="ARBA00017462"/>
    </source>
</evidence>
<evidence type="ECO:0000256" key="5">
    <source>
        <dbReference type="ARBA" id="ARBA00022862"/>
    </source>
</evidence>
<gene>
    <name evidence="11" type="ORF">EAT49_18885</name>
</gene>
<evidence type="ECO:0000256" key="8">
    <source>
        <dbReference type="ARBA" id="ARBA00032077"/>
    </source>
</evidence>
<evidence type="ECO:0000256" key="6">
    <source>
        <dbReference type="ARBA" id="ARBA00023002"/>
    </source>
</evidence>
<reference evidence="11 12" key="1">
    <citation type="submission" date="2018-10" db="EMBL/GenBank/DDBJ databases">
        <title>Histidinibacterium lentulum gen. nov., sp. nov., a marine bacterium from the culture broth of Picochlorum sp. 122.</title>
        <authorList>
            <person name="Wang G."/>
        </authorList>
    </citation>
    <scope>NUCLEOTIDE SEQUENCE [LARGE SCALE GENOMIC DNA]</scope>
    <source>
        <strain evidence="11 12">B17</strain>
    </source>
</reference>
<dbReference type="Gene3D" id="3.40.30.10">
    <property type="entry name" value="Glutaredoxin"/>
    <property type="match status" value="1"/>
</dbReference>
<keyword evidence="6" id="KW-0560">Oxidoreductase</keyword>
<dbReference type="OrthoDB" id="9812811at2"/>
<dbReference type="RefSeq" id="WP_123643874.1">
    <property type="nucleotide sequence ID" value="NZ_ML119092.1"/>
</dbReference>
<accession>A0A3N2QMA2</accession>
<evidence type="ECO:0000256" key="4">
    <source>
        <dbReference type="ARBA" id="ARBA00022559"/>
    </source>
</evidence>
<dbReference type="PANTHER" id="PTHR10681:SF121">
    <property type="entry name" value="ALKYL HYDROPEROXIDE REDUCTASE C"/>
    <property type="match status" value="1"/>
</dbReference>
<evidence type="ECO:0000256" key="1">
    <source>
        <dbReference type="ARBA" id="ARBA00011654"/>
    </source>
</evidence>
<comment type="subunit">
    <text evidence="1">Homodimer; disulfide-linked, upon oxidation. 5 homodimers assemble to form a ring-like decamer.</text>
</comment>
<dbReference type="Pfam" id="PF00578">
    <property type="entry name" value="AhpC-TSA"/>
    <property type="match status" value="1"/>
</dbReference>
<dbReference type="GO" id="GO:0033554">
    <property type="term" value="P:cellular response to stress"/>
    <property type="evidence" value="ECO:0007669"/>
    <property type="project" value="TreeGrafter"/>
</dbReference>
<protein>
    <recommendedName>
        <fullName evidence="3">Alkyl hydroperoxide reductase C</fullName>
        <ecNumber evidence="2">1.11.1.26</ecNumber>
    </recommendedName>
    <alternativeName>
        <fullName evidence="8">Peroxiredoxin</fullName>
    </alternativeName>
</protein>
<keyword evidence="12" id="KW-1185">Reference proteome</keyword>
<name>A0A3N2QMA2_9RHOB</name>
<dbReference type="GO" id="GO:0102039">
    <property type="term" value="F:NADH-dependent peroxiredoxin activity"/>
    <property type="evidence" value="ECO:0007669"/>
    <property type="project" value="UniProtKB-EC"/>
</dbReference>
<dbReference type="SUPFAM" id="SSF52833">
    <property type="entry name" value="Thioredoxin-like"/>
    <property type="match status" value="1"/>
</dbReference>
<dbReference type="GO" id="GO:0006979">
    <property type="term" value="P:response to oxidative stress"/>
    <property type="evidence" value="ECO:0007669"/>
    <property type="project" value="TreeGrafter"/>
</dbReference>
<feature type="domain" description="Thioredoxin" evidence="10">
    <location>
        <begin position="29"/>
        <end position="185"/>
    </location>
</feature>
<evidence type="ECO:0000256" key="9">
    <source>
        <dbReference type="ARBA" id="ARBA00047572"/>
    </source>
</evidence>
<dbReference type="PROSITE" id="PS51352">
    <property type="entry name" value="THIOREDOXIN_2"/>
    <property type="match status" value="1"/>
</dbReference>
<proteinExistence type="predicted"/>
<evidence type="ECO:0000313" key="11">
    <source>
        <dbReference type="EMBL" id="ROT96304.1"/>
    </source>
</evidence>
<sequence length="233" mass="26462">MKRALFSRKKRTTVADVPTSYRTTVRWLPKIGDYVPNFRAETTMGPLTFHPWAEGLWTVLFSHPKAFTPVCTTEVAAMAAMHDEFRRRGVQILGLCASSLEEQLTWHHEIAQLFGHRVRFPMISDVDGELARLIGMVHGKEHEDWPIRKTLIIDPSLKVRAITEYPMVVGRSSEETLRLIDALQRVTAFRVVTGADWEKGDRVMLHPGVDAPPTLFARQVRPYLVACDDPMAS</sequence>
<dbReference type="EMBL" id="RDRB01000012">
    <property type="protein sequence ID" value="ROT96304.1"/>
    <property type="molecule type" value="Genomic_DNA"/>
</dbReference>
<evidence type="ECO:0000256" key="2">
    <source>
        <dbReference type="ARBA" id="ARBA00013021"/>
    </source>
</evidence>
<organism evidence="11 12">
    <name type="scientific">Histidinibacterium lentulum</name>
    <dbReference type="NCBI Taxonomy" id="2480588"/>
    <lineage>
        <taxon>Bacteria</taxon>
        <taxon>Pseudomonadati</taxon>
        <taxon>Pseudomonadota</taxon>
        <taxon>Alphaproteobacteria</taxon>
        <taxon>Rhodobacterales</taxon>
        <taxon>Paracoccaceae</taxon>
        <taxon>Histidinibacterium</taxon>
    </lineage>
</organism>
<dbReference type="InterPro" id="IPR000866">
    <property type="entry name" value="AhpC/TSA"/>
</dbReference>
<dbReference type="Gene3D" id="3.30.1020.10">
    <property type="entry name" value="Antioxidant, Horf6, Chain A, domain2"/>
    <property type="match status" value="1"/>
</dbReference>
<dbReference type="GO" id="GO:0005829">
    <property type="term" value="C:cytosol"/>
    <property type="evidence" value="ECO:0007669"/>
    <property type="project" value="TreeGrafter"/>
</dbReference>
<comment type="catalytic activity">
    <reaction evidence="9">
        <text>a hydroperoxide + NADH + H(+) = an alcohol + NAD(+) + H2O</text>
        <dbReference type="Rhea" id="RHEA:62628"/>
        <dbReference type="ChEBI" id="CHEBI:15377"/>
        <dbReference type="ChEBI" id="CHEBI:15378"/>
        <dbReference type="ChEBI" id="CHEBI:30879"/>
        <dbReference type="ChEBI" id="CHEBI:35924"/>
        <dbReference type="ChEBI" id="CHEBI:57540"/>
        <dbReference type="ChEBI" id="CHEBI:57945"/>
        <dbReference type="EC" id="1.11.1.26"/>
    </reaction>
</comment>
<dbReference type="PANTHER" id="PTHR10681">
    <property type="entry name" value="THIOREDOXIN PEROXIDASE"/>
    <property type="match status" value="1"/>
</dbReference>